<dbReference type="Proteomes" id="UP000202922">
    <property type="component" value="Unassembled WGS sequence"/>
</dbReference>
<dbReference type="EMBL" id="FXYE01000002">
    <property type="protein sequence ID" value="SMX46493.1"/>
    <property type="molecule type" value="Genomic_DNA"/>
</dbReference>
<dbReference type="AlphaFoldDB" id="A0A238KUJ8"/>
<accession>A0A238KUJ8</accession>
<keyword evidence="2" id="KW-1185">Reference proteome</keyword>
<protein>
    <submittedName>
        <fullName evidence="1">Uncharacterized protein</fullName>
    </submittedName>
</protein>
<proteinExistence type="predicted"/>
<name>A0A238KUJ8_9RHOB</name>
<organism evidence="1 2">
    <name type="scientific">Actibacterium lipolyticum</name>
    <dbReference type="NCBI Taxonomy" id="1524263"/>
    <lineage>
        <taxon>Bacteria</taxon>
        <taxon>Pseudomonadati</taxon>
        <taxon>Pseudomonadota</taxon>
        <taxon>Alphaproteobacteria</taxon>
        <taxon>Rhodobacterales</taxon>
        <taxon>Roseobacteraceae</taxon>
        <taxon>Actibacterium</taxon>
    </lineage>
</organism>
<evidence type="ECO:0000313" key="1">
    <source>
        <dbReference type="EMBL" id="SMX46493.1"/>
    </source>
</evidence>
<gene>
    <name evidence="1" type="ORF">COL8621_03135</name>
</gene>
<reference evidence="2" key="1">
    <citation type="submission" date="2017-05" db="EMBL/GenBank/DDBJ databases">
        <authorList>
            <person name="Rodrigo-Torres L."/>
            <person name="Arahal R. D."/>
            <person name="Lucena T."/>
        </authorList>
    </citation>
    <scope>NUCLEOTIDE SEQUENCE [LARGE SCALE GENOMIC DNA]</scope>
    <source>
        <strain evidence="2">CECT 8621</strain>
    </source>
</reference>
<sequence>MEIPIIIIMAVTFLAGQPAAVLHNVQSRLRHDRAVLILGCSWGRGARGVKIETMLFTRRTKTKSWMLWPAVASLKHDLITDVNLIKSRTRMRPG</sequence>
<evidence type="ECO:0000313" key="2">
    <source>
        <dbReference type="Proteomes" id="UP000202922"/>
    </source>
</evidence>